<organism evidence="1 2">
    <name type="scientific">Dunaliella salina</name>
    <name type="common">Green alga</name>
    <name type="synonym">Protococcus salinus</name>
    <dbReference type="NCBI Taxonomy" id="3046"/>
    <lineage>
        <taxon>Eukaryota</taxon>
        <taxon>Viridiplantae</taxon>
        <taxon>Chlorophyta</taxon>
        <taxon>core chlorophytes</taxon>
        <taxon>Chlorophyceae</taxon>
        <taxon>CS clade</taxon>
        <taxon>Chlamydomonadales</taxon>
        <taxon>Dunaliellaceae</taxon>
        <taxon>Dunaliella</taxon>
    </lineage>
</organism>
<keyword evidence="2" id="KW-1185">Reference proteome</keyword>
<sequence>MSSLIRIKTLRSPSSSNGTYRPRARAWCCARLTAAAQKKDTLVYTGCMPLEGLEFLGAVSEKHQFVAVESPCEERICVSLHDFLPINPKSPLTAVRLLSGGSAPGEVRTRKLRKLPRGCRLVGKTHPSVLDALASIKDFNRNWDTELRLQHNDCSHYAHGLISHLCGTRTWS</sequence>
<name>A0ABQ7HAI9_DUNSA</name>
<gene>
    <name evidence="1" type="ORF">DUNSADRAFT_5108</name>
</gene>
<reference evidence="1" key="1">
    <citation type="submission" date="2017-08" db="EMBL/GenBank/DDBJ databases">
        <authorList>
            <person name="Polle J.E."/>
            <person name="Barry K."/>
            <person name="Cushman J."/>
            <person name="Schmutz J."/>
            <person name="Tran D."/>
            <person name="Hathwaick L.T."/>
            <person name="Yim W.C."/>
            <person name="Jenkins J."/>
            <person name="Mckie-Krisberg Z.M."/>
            <person name="Prochnik S."/>
            <person name="Lindquist E."/>
            <person name="Dockter R.B."/>
            <person name="Adam C."/>
            <person name="Molina H."/>
            <person name="Bunkerborg J."/>
            <person name="Jin E."/>
            <person name="Buchheim M."/>
            <person name="Magnuson J."/>
        </authorList>
    </citation>
    <scope>NUCLEOTIDE SEQUENCE</scope>
    <source>
        <strain evidence="1">CCAP 19/18</strain>
    </source>
</reference>
<protein>
    <submittedName>
        <fullName evidence="1">Uncharacterized protein</fullName>
    </submittedName>
</protein>
<dbReference type="EMBL" id="MU069437">
    <property type="protein sequence ID" value="KAF5843870.1"/>
    <property type="molecule type" value="Genomic_DNA"/>
</dbReference>
<proteinExistence type="predicted"/>
<evidence type="ECO:0000313" key="2">
    <source>
        <dbReference type="Proteomes" id="UP000815325"/>
    </source>
</evidence>
<feature type="non-terminal residue" evidence="1">
    <location>
        <position position="1"/>
    </location>
</feature>
<dbReference type="PANTHER" id="PTHR36342">
    <property type="entry name" value="PTB DOMAIN ENGULFMENT ADAPTER"/>
    <property type="match status" value="1"/>
</dbReference>
<comment type="caution">
    <text evidence="1">The sequence shown here is derived from an EMBL/GenBank/DDBJ whole genome shotgun (WGS) entry which is preliminary data.</text>
</comment>
<dbReference type="Proteomes" id="UP000815325">
    <property type="component" value="Unassembled WGS sequence"/>
</dbReference>
<dbReference type="PANTHER" id="PTHR36342:SF1">
    <property type="entry name" value="PTB DOMAIN ENGULFMENT ADAPTER"/>
    <property type="match status" value="1"/>
</dbReference>
<evidence type="ECO:0000313" key="1">
    <source>
        <dbReference type="EMBL" id="KAF5843870.1"/>
    </source>
</evidence>
<accession>A0ABQ7HAI9</accession>